<dbReference type="Gene3D" id="2.60.120.920">
    <property type="match status" value="1"/>
</dbReference>
<dbReference type="SMART" id="SM00668">
    <property type="entry name" value="CTLH"/>
    <property type="match status" value="1"/>
</dbReference>
<dbReference type="PROSITE" id="PS50188">
    <property type="entry name" value="B302_SPRY"/>
    <property type="match status" value="1"/>
</dbReference>
<feature type="domain" description="B30.2/SPRY" evidence="3">
    <location>
        <begin position="32"/>
        <end position="221"/>
    </location>
</feature>
<dbReference type="PANTHER" id="PTHR12864">
    <property type="entry name" value="RAN BINDING PROTEIN 9-RELATED"/>
    <property type="match status" value="1"/>
</dbReference>
<feature type="region of interest" description="Disordered" evidence="2">
    <location>
        <begin position="379"/>
        <end position="425"/>
    </location>
</feature>
<dbReference type="EMBL" id="JAPWDV010000002">
    <property type="protein sequence ID" value="KAJ6221325.1"/>
    <property type="molecule type" value="Genomic_DNA"/>
</dbReference>
<evidence type="ECO:0000313" key="5">
    <source>
        <dbReference type="EMBL" id="KAJ6221325.1"/>
    </source>
</evidence>
<protein>
    <recommendedName>
        <fullName evidence="7">Ran-binding protein 9</fullName>
    </recommendedName>
</protein>
<dbReference type="InterPro" id="IPR013320">
    <property type="entry name" value="ConA-like_dom_sf"/>
</dbReference>
<evidence type="ECO:0000259" key="3">
    <source>
        <dbReference type="PROSITE" id="PS50188"/>
    </source>
</evidence>
<dbReference type="InterPro" id="IPR006594">
    <property type="entry name" value="LisH"/>
</dbReference>
<dbReference type="InterPro" id="IPR024964">
    <property type="entry name" value="CTLH/CRA"/>
</dbReference>
<evidence type="ECO:0008006" key="7">
    <source>
        <dbReference type="Google" id="ProtNLM"/>
    </source>
</evidence>
<dbReference type="InterPro" id="IPR003877">
    <property type="entry name" value="SPRY_dom"/>
</dbReference>
<sequence length="532" mass="59514">MSRSRPQSPEMEMETSRSCSPSSPTSPTIVHTVEGIERLKRLYPYTDISQLPKNWSTKDKANFIILSEDGLKVHYKGVGKSHKDAAAVRATHSIPQSCLLYYYEVRIISKGRDGYMGIGLAAQGVNMHRLPGWDKQSYGYHGDDGHSFNSSGTGQPYGPTFTTGDVIGCGFNLIENKCFYTKNGLNLGVAFSDLAAVPLFPTVGLQTPGEELEANFGLEPFSYDIEQDMIALKKRITESINTFPVNHAEWQPMLHYLVQSWLIHNGYCSTAQVFSESTQMPFKENIQNIKQRLKIQQFVLNGKIGDAIALTNRLYPTVLRDNPDLLFSLKCRQFVEFVCGHDTYCQSANGNDCNGTHSDTNMDVDLSGGAETNEIDSHQNQMESNEVDDPAIIPDNQENHENNQNNHELENNHSMSNGSTSTTNPEMETILSFGKELNAFSKQLKNDYGYNETNKKMLEEAFHMIAYNEPNEPQLHTDLTFLDRETVCQQLNNAIVNVSSGSQKVPIETVIKHTKGLISLNSQCGAWILEKL</sequence>
<gene>
    <name evidence="5" type="ORF">RDWZM_007137</name>
</gene>
<feature type="domain" description="CTLH" evidence="4">
    <location>
        <begin position="288"/>
        <end position="345"/>
    </location>
</feature>
<dbReference type="PROSITE" id="PS50897">
    <property type="entry name" value="CTLH"/>
    <property type="match status" value="1"/>
</dbReference>
<keyword evidence="6" id="KW-1185">Reference proteome</keyword>
<organism evidence="5 6">
    <name type="scientific">Blomia tropicalis</name>
    <name type="common">Mite</name>
    <dbReference type="NCBI Taxonomy" id="40697"/>
    <lineage>
        <taxon>Eukaryota</taxon>
        <taxon>Metazoa</taxon>
        <taxon>Ecdysozoa</taxon>
        <taxon>Arthropoda</taxon>
        <taxon>Chelicerata</taxon>
        <taxon>Arachnida</taxon>
        <taxon>Acari</taxon>
        <taxon>Acariformes</taxon>
        <taxon>Sarcoptiformes</taxon>
        <taxon>Astigmata</taxon>
        <taxon>Glycyphagoidea</taxon>
        <taxon>Echimyopodidae</taxon>
        <taxon>Blomia</taxon>
    </lineage>
</organism>
<dbReference type="FunFam" id="2.60.120.920:FF:000011">
    <property type="entry name" value="RAN binding protein 10"/>
    <property type="match status" value="1"/>
</dbReference>
<dbReference type="InterPro" id="IPR001870">
    <property type="entry name" value="B30.2/SPRY"/>
</dbReference>
<dbReference type="InterPro" id="IPR006595">
    <property type="entry name" value="CTLH_C"/>
</dbReference>
<dbReference type="InterPro" id="IPR043136">
    <property type="entry name" value="B30.2/SPRY_sf"/>
</dbReference>
<evidence type="ECO:0000256" key="2">
    <source>
        <dbReference type="SAM" id="MobiDB-lite"/>
    </source>
</evidence>
<dbReference type="Pfam" id="PF00622">
    <property type="entry name" value="SPRY"/>
    <property type="match status" value="1"/>
</dbReference>
<evidence type="ECO:0000256" key="1">
    <source>
        <dbReference type="ARBA" id="ARBA00006535"/>
    </source>
</evidence>
<dbReference type="PROSITE" id="PS50896">
    <property type="entry name" value="LISH"/>
    <property type="match status" value="1"/>
</dbReference>
<comment type="similarity">
    <text evidence="1">Belongs to the RANBP9/10 family.</text>
</comment>
<name>A0A9Q0M8V8_BLOTA</name>
<dbReference type="CDD" id="cd12909">
    <property type="entry name" value="SPRY_RanBP9_10"/>
    <property type="match status" value="1"/>
</dbReference>
<dbReference type="SUPFAM" id="SSF49899">
    <property type="entry name" value="Concanavalin A-like lectins/glucanases"/>
    <property type="match status" value="1"/>
</dbReference>
<feature type="compositionally biased region" description="Low complexity" evidence="2">
    <location>
        <begin position="16"/>
        <end position="28"/>
    </location>
</feature>
<feature type="region of interest" description="Disordered" evidence="2">
    <location>
        <begin position="1"/>
        <end position="28"/>
    </location>
</feature>
<dbReference type="SMART" id="SM00449">
    <property type="entry name" value="SPRY"/>
    <property type="match status" value="1"/>
</dbReference>
<dbReference type="InterPro" id="IPR035782">
    <property type="entry name" value="SPRY_RanBP9/10"/>
</dbReference>
<proteinExistence type="inferred from homology"/>
<dbReference type="OMA" id="TYEQICQ"/>
<dbReference type="AlphaFoldDB" id="A0A9Q0M8V8"/>
<dbReference type="InterPro" id="IPR050618">
    <property type="entry name" value="Ubq-SigPath_Reg"/>
</dbReference>
<reference evidence="5" key="1">
    <citation type="submission" date="2022-12" db="EMBL/GenBank/DDBJ databases">
        <title>Genome assemblies of Blomia tropicalis.</title>
        <authorList>
            <person name="Cui Y."/>
        </authorList>
    </citation>
    <scope>NUCLEOTIDE SEQUENCE</scope>
    <source>
        <tissue evidence="5">Adult mites</tissue>
    </source>
</reference>
<evidence type="ECO:0000259" key="4">
    <source>
        <dbReference type="PROSITE" id="PS50897"/>
    </source>
</evidence>
<feature type="compositionally biased region" description="Polar residues" evidence="2">
    <location>
        <begin position="414"/>
        <end position="425"/>
    </location>
</feature>
<comment type="caution">
    <text evidence="5">The sequence shown here is derived from an EMBL/GenBank/DDBJ whole genome shotgun (WGS) entry which is preliminary data.</text>
</comment>
<dbReference type="Pfam" id="PF10607">
    <property type="entry name" value="CTLH"/>
    <property type="match status" value="1"/>
</dbReference>
<dbReference type="Proteomes" id="UP001142055">
    <property type="component" value="Chromosome 2"/>
</dbReference>
<evidence type="ECO:0000313" key="6">
    <source>
        <dbReference type="Proteomes" id="UP001142055"/>
    </source>
</evidence>
<accession>A0A9Q0M8V8</accession>
<feature type="compositionally biased region" description="Basic and acidic residues" evidence="2">
    <location>
        <begin position="397"/>
        <end position="411"/>
    </location>
</feature>